<dbReference type="PANTHER" id="PTHR24006">
    <property type="entry name" value="UBIQUITIN CARBOXYL-TERMINAL HYDROLASE"/>
    <property type="match status" value="1"/>
</dbReference>
<dbReference type="GO" id="GO:0005829">
    <property type="term" value="C:cytosol"/>
    <property type="evidence" value="ECO:0007669"/>
    <property type="project" value="TreeGrafter"/>
</dbReference>
<dbReference type="GO" id="GO:0016579">
    <property type="term" value="P:protein deubiquitination"/>
    <property type="evidence" value="ECO:0007669"/>
    <property type="project" value="InterPro"/>
</dbReference>
<dbReference type="AlphaFoldDB" id="A0A0D8XGL2"/>
<dbReference type="Pfam" id="PF00443">
    <property type="entry name" value="UCH"/>
    <property type="match status" value="2"/>
</dbReference>
<sequence>MVSSISNSSVEKNQSKSSNISMESIPESDQPSMEVDYNVSKRDYNTSARTLRESVAEDIITTVTRKISQKRVRRLSENGRQEMFDSIWTGDMNGIWTFEGFQPIRDVPHGAGLINVKNSCFINSVLQSLVHIPPFTRYVLEKHNHSNVICVTCGDKTVRYQTFLDLNLALPQNWRRETPPTTTDLLMLHMKDEKIELTCSKCGCNWKTMSSSILRCPSVLLLHILRFSGYTAKSDMKVNIERNISLKRFTYLQDGDERYELSSAIFHNGPSADHGHYTAMTKGFDDKYYYFDDEHVKLVRELNGFSTRSTYMLFYSHMKPQERMSIENDALIVNPATSVPITRISMRTNYNTFIPKQIMPKRPKFDKLWSFSPVDVSESFNSQFHRNEQISVSSLPSSFAKREDSSINSSFDRNIERSGITSIIPRNVCMTASRVKFCSTSLDQSLSNSRENGKNDNFICVDDKDNPFLDYTAKPAFSSNTQGIYTDLAAYDGKHHNAQIKLDFGNDENVLCGDILRSTTWTTIPN</sequence>
<organism evidence="4 5">
    <name type="scientific">Dictyocaulus viviparus</name>
    <name type="common">Bovine lungworm</name>
    <dbReference type="NCBI Taxonomy" id="29172"/>
    <lineage>
        <taxon>Eukaryota</taxon>
        <taxon>Metazoa</taxon>
        <taxon>Ecdysozoa</taxon>
        <taxon>Nematoda</taxon>
        <taxon>Chromadorea</taxon>
        <taxon>Rhabditida</taxon>
        <taxon>Rhabditina</taxon>
        <taxon>Rhabditomorpha</taxon>
        <taxon>Strongyloidea</taxon>
        <taxon>Metastrongylidae</taxon>
        <taxon>Dictyocaulus</taxon>
    </lineage>
</organism>
<dbReference type="SUPFAM" id="SSF54001">
    <property type="entry name" value="Cysteine proteinases"/>
    <property type="match status" value="1"/>
</dbReference>
<dbReference type="InterPro" id="IPR028889">
    <property type="entry name" value="USP"/>
</dbReference>
<feature type="domain" description="USP" evidence="3">
    <location>
        <begin position="1"/>
        <end position="318"/>
    </location>
</feature>
<dbReference type="InterPro" id="IPR050164">
    <property type="entry name" value="Peptidase_C19"/>
</dbReference>
<dbReference type="InterPro" id="IPR001394">
    <property type="entry name" value="Peptidase_C19_UCH"/>
</dbReference>
<reference evidence="4 5" key="1">
    <citation type="submission" date="2013-11" db="EMBL/GenBank/DDBJ databases">
        <title>Draft genome of the bovine lungworm Dictyocaulus viviparus.</title>
        <authorList>
            <person name="Mitreva M."/>
        </authorList>
    </citation>
    <scope>NUCLEOTIDE SEQUENCE [LARGE SCALE GENOMIC DNA]</scope>
    <source>
        <strain evidence="4 5">HannoverDv2000</strain>
    </source>
</reference>
<evidence type="ECO:0000259" key="3">
    <source>
        <dbReference type="PROSITE" id="PS50235"/>
    </source>
</evidence>
<dbReference type="PROSITE" id="PS50235">
    <property type="entry name" value="USP_3"/>
    <property type="match status" value="1"/>
</dbReference>
<dbReference type="EMBL" id="KN716614">
    <property type="protein sequence ID" value="KJH42884.1"/>
    <property type="molecule type" value="Genomic_DNA"/>
</dbReference>
<keyword evidence="5" id="KW-1185">Reference proteome</keyword>
<evidence type="ECO:0000256" key="1">
    <source>
        <dbReference type="ARBA" id="ARBA00009085"/>
    </source>
</evidence>
<dbReference type="CDD" id="cd02257">
    <property type="entry name" value="Peptidase_C19"/>
    <property type="match status" value="1"/>
</dbReference>
<evidence type="ECO:0000313" key="5">
    <source>
        <dbReference type="Proteomes" id="UP000053766"/>
    </source>
</evidence>
<feature type="region of interest" description="Disordered" evidence="2">
    <location>
        <begin position="1"/>
        <end position="34"/>
    </location>
</feature>
<dbReference type="Gene3D" id="3.90.70.10">
    <property type="entry name" value="Cysteine proteinases"/>
    <property type="match status" value="2"/>
</dbReference>
<dbReference type="STRING" id="29172.A0A0D8XGL2"/>
<protein>
    <submittedName>
        <fullName evidence="4">Ubiquitinyl hydrolase 1</fullName>
    </submittedName>
</protein>
<dbReference type="GO" id="GO:0004843">
    <property type="term" value="F:cysteine-type deubiquitinase activity"/>
    <property type="evidence" value="ECO:0007669"/>
    <property type="project" value="InterPro"/>
</dbReference>
<dbReference type="GO" id="GO:0005634">
    <property type="term" value="C:nucleus"/>
    <property type="evidence" value="ECO:0007669"/>
    <property type="project" value="TreeGrafter"/>
</dbReference>
<dbReference type="OrthoDB" id="420187at2759"/>
<accession>A0A0D8XGL2</accession>
<comment type="similarity">
    <text evidence="1">Belongs to the peptidase C19 family.</text>
</comment>
<evidence type="ECO:0000313" key="4">
    <source>
        <dbReference type="EMBL" id="KJH42884.1"/>
    </source>
</evidence>
<dbReference type="Proteomes" id="UP000053766">
    <property type="component" value="Unassembled WGS sequence"/>
</dbReference>
<feature type="compositionally biased region" description="Polar residues" evidence="2">
    <location>
        <begin position="1"/>
        <end position="31"/>
    </location>
</feature>
<name>A0A0D8XGL2_DICVI</name>
<reference evidence="5" key="2">
    <citation type="journal article" date="2016" name="Sci. Rep.">
        <title>Dictyocaulus viviparus genome, variome and transcriptome elucidate lungworm biology and support future intervention.</title>
        <authorList>
            <person name="McNulty S.N."/>
            <person name="Strube C."/>
            <person name="Rosa B.A."/>
            <person name="Martin J.C."/>
            <person name="Tyagi R."/>
            <person name="Choi Y.J."/>
            <person name="Wang Q."/>
            <person name="Hallsworth Pepin K."/>
            <person name="Zhang X."/>
            <person name="Ozersky P."/>
            <person name="Wilson R.K."/>
            <person name="Sternberg P.W."/>
            <person name="Gasser R.B."/>
            <person name="Mitreva M."/>
        </authorList>
    </citation>
    <scope>NUCLEOTIDE SEQUENCE [LARGE SCALE GENOMIC DNA]</scope>
    <source>
        <strain evidence="5">HannoverDv2000</strain>
    </source>
</reference>
<keyword evidence="4" id="KW-0378">Hydrolase</keyword>
<evidence type="ECO:0000256" key="2">
    <source>
        <dbReference type="SAM" id="MobiDB-lite"/>
    </source>
</evidence>
<gene>
    <name evidence="4" type="ORF">DICVIV_11121</name>
</gene>
<dbReference type="InterPro" id="IPR038765">
    <property type="entry name" value="Papain-like_cys_pep_sf"/>
</dbReference>
<proteinExistence type="inferred from homology"/>